<organism evidence="3 4">
    <name type="scientific">Rhodocollybia butyracea</name>
    <dbReference type="NCBI Taxonomy" id="206335"/>
    <lineage>
        <taxon>Eukaryota</taxon>
        <taxon>Fungi</taxon>
        <taxon>Dikarya</taxon>
        <taxon>Basidiomycota</taxon>
        <taxon>Agaricomycotina</taxon>
        <taxon>Agaricomycetes</taxon>
        <taxon>Agaricomycetidae</taxon>
        <taxon>Agaricales</taxon>
        <taxon>Marasmiineae</taxon>
        <taxon>Omphalotaceae</taxon>
        <taxon>Rhodocollybia</taxon>
    </lineage>
</organism>
<feature type="compositionally biased region" description="Basic residues" evidence="1">
    <location>
        <begin position="189"/>
        <end position="215"/>
    </location>
</feature>
<evidence type="ECO:0000256" key="1">
    <source>
        <dbReference type="SAM" id="MobiDB-lite"/>
    </source>
</evidence>
<feature type="chain" id="PRO_5040314733" evidence="2">
    <location>
        <begin position="23"/>
        <end position="215"/>
    </location>
</feature>
<dbReference type="EMBL" id="JADNRY010000127">
    <property type="protein sequence ID" value="KAF9064294.1"/>
    <property type="molecule type" value="Genomic_DNA"/>
</dbReference>
<evidence type="ECO:0000313" key="3">
    <source>
        <dbReference type="EMBL" id="KAF9064294.1"/>
    </source>
</evidence>
<proteinExistence type="predicted"/>
<accession>A0A9P5U395</accession>
<dbReference type="AlphaFoldDB" id="A0A9P5U395"/>
<evidence type="ECO:0000256" key="2">
    <source>
        <dbReference type="SAM" id="SignalP"/>
    </source>
</evidence>
<feature type="signal peptide" evidence="2">
    <location>
        <begin position="1"/>
        <end position="22"/>
    </location>
</feature>
<dbReference type="Proteomes" id="UP000772434">
    <property type="component" value="Unassembled WGS sequence"/>
</dbReference>
<protein>
    <submittedName>
        <fullName evidence="3">Uncharacterized protein</fullName>
    </submittedName>
</protein>
<keyword evidence="2" id="KW-0732">Signal</keyword>
<feature type="compositionally biased region" description="Basic and acidic residues" evidence="1">
    <location>
        <begin position="158"/>
        <end position="170"/>
    </location>
</feature>
<name>A0A9P5U395_9AGAR</name>
<reference evidence="3" key="1">
    <citation type="submission" date="2020-11" db="EMBL/GenBank/DDBJ databases">
        <authorList>
            <consortium name="DOE Joint Genome Institute"/>
            <person name="Ahrendt S."/>
            <person name="Riley R."/>
            <person name="Andreopoulos W."/>
            <person name="Labutti K."/>
            <person name="Pangilinan J."/>
            <person name="Ruiz-Duenas F.J."/>
            <person name="Barrasa J.M."/>
            <person name="Sanchez-Garcia M."/>
            <person name="Camarero S."/>
            <person name="Miyauchi S."/>
            <person name="Serrano A."/>
            <person name="Linde D."/>
            <person name="Babiker R."/>
            <person name="Drula E."/>
            <person name="Ayuso-Fernandez I."/>
            <person name="Pacheco R."/>
            <person name="Padilla G."/>
            <person name="Ferreira P."/>
            <person name="Barriuso J."/>
            <person name="Kellner H."/>
            <person name="Castanera R."/>
            <person name="Alfaro M."/>
            <person name="Ramirez L."/>
            <person name="Pisabarro A.G."/>
            <person name="Kuo A."/>
            <person name="Tritt A."/>
            <person name="Lipzen A."/>
            <person name="He G."/>
            <person name="Yan M."/>
            <person name="Ng V."/>
            <person name="Cullen D."/>
            <person name="Martin F."/>
            <person name="Rosso M.-N."/>
            <person name="Henrissat B."/>
            <person name="Hibbett D."/>
            <person name="Martinez A.T."/>
            <person name="Grigoriev I.V."/>
        </authorList>
    </citation>
    <scope>NUCLEOTIDE SEQUENCE</scope>
    <source>
        <strain evidence="3">AH 40177</strain>
    </source>
</reference>
<comment type="caution">
    <text evidence="3">The sequence shown here is derived from an EMBL/GenBank/DDBJ whole genome shotgun (WGS) entry which is preliminary data.</text>
</comment>
<evidence type="ECO:0000313" key="4">
    <source>
        <dbReference type="Proteomes" id="UP000772434"/>
    </source>
</evidence>
<keyword evidence="4" id="KW-1185">Reference proteome</keyword>
<gene>
    <name evidence="3" type="ORF">BDP27DRAFT_1333821</name>
</gene>
<feature type="region of interest" description="Disordered" evidence="1">
    <location>
        <begin position="158"/>
        <end position="215"/>
    </location>
</feature>
<sequence length="215" mass="23955">MQPRVVCLYLLAMLMFTSTGYALPRILPRSPAGTSASDTALNAYFQSPRALTKKPVNFKQPPGSITSPKALFAVVGLDPKSKEDQSTWTNFRLLVENLAQTIRFDYSKTFGDQSKEDVNTICREVGGQFEYFSDTYFENSWPTRAALRLGIEAHRRAAKAKDSRHAKALEVGRTPGDPTRIPGPPLLNRGRKKNLGGKKNLGRKKNLSRKKNSKP</sequence>